<evidence type="ECO:0000256" key="4">
    <source>
        <dbReference type="HAMAP-Rule" id="MF_01368"/>
    </source>
</evidence>
<comment type="similarity">
    <text evidence="1 4 5">Belongs to the bacterial ribosomal protein bL17 family.</text>
</comment>
<keyword evidence="7" id="KW-1185">Reference proteome</keyword>
<evidence type="ECO:0000256" key="5">
    <source>
        <dbReference type="RuleBase" id="RU000660"/>
    </source>
</evidence>
<dbReference type="GO" id="GO:0022625">
    <property type="term" value="C:cytosolic large ribosomal subunit"/>
    <property type="evidence" value="ECO:0007669"/>
    <property type="project" value="TreeGrafter"/>
</dbReference>
<dbReference type="NCBIfam" id="TIGR00059">
    <property type="entry name" value="L17"/>
    <property type="match status" value="1"/>
</dbReference>
<dbReference type="InterPro" id="IPR036373">
    <property type="entry name" value="Ribosomal_bL17_sf"/>
</dbReference>
<dbReference type="Proteomes" id="UP000198324">
    <property type="component" value="Unassembled WGS sequence"/>
</dbReference>
<dbReference type="PANTHER" id="PTHR14413">
    <property type="entry name" value="RIBOSOMAL PROTEIN L17"/>
    <property type="match status" value="1"/>
</dbReference>
<proteinExistence type="inferred from homology"/>
<comment type="subunit">
    <text evidence="4">Part of the 50S ribosomal subunit. Contacts protein L32.</text>
</comment>
<dbReference type="Pfam" id="PF01196">
    <property type="entry name" value="Ribosomal_L17"/>
    <property type="match status" value="1"/>
</dbReference>
<dbReference type="SUPFAM" id="SSF64263">
    <property type="entry name" value="Prokaryotic ribosomal protein L17"/>
    <property type="match status" value="1"/>
</dbReference>
<sequence>MRHNKSGRKLNRNSSHRSAMFKNMARAVLIHETIRTTEAKAKELRGVVDGLITLALKNDLSARRQAYKVLGNHQLVKRLFDEVGPRYTGGNGGYTRIVKLSQPRVGDSAPMVIFELTKLAEQGAEVTAPKAEPKTEAAPAE</sequence>
<dbReference type="GO" id="GO:0006412">
    <property type="term" value="P:translation"/>
    <property type="evidence" value="ECO:0007669"/>
    <property type="project" value="UniProtKB-UniRule"/>
</dbReference>
<evidence type="ECO:0000313" key="7">
    <source>
        <dbReference type="Proteomes" id="UP000198324"/>
    </source>
</evidence>
<keyword evidence="3 4" id="KW-0687">Ribonucleoprotein</keyword>
<dbReference type="GO" id="GO:0003735">
    <property type="term" value="F:structural constituent of ribosome"/>
    <property type="evidence" value="ECO:0007669"/>
    <property type="project" value="InterPro"/>
</dbReference>
<dbReference type="PANTHER" id="PTHR14413:SF16">
    <property type="entry name" value="LARGE RIBOSOMAL SUBUNIT PROTEIN BL17M"/>
    <property type="match status" value="1"/>
</dbReference>
<evidence type="ECO:0000256" key="3">
    <source>
        <dbReference type="ARBA" id="ARBA00023274"/>
    </source>
</evidence>
<gene>
    <name evidence="4" type="primary">rplQ</name>
    <name evidence="6" type="ORF">SAMN04488503_0630</name>
</gene>
<dbReference type="HAMAP" id="MF_01368">
    <property type="entry name" value="Ribosomal_bL17"/>
    <property type="match status" value="1"/>
</dbReference>
<evidence type="ECO:0000256" key="1">
    <source>
        <dbReference type="ARBA" id="ARBA00008777"/>
    </source>
</evidence>
<dbReference type="AlphaFoldDB" id="A0A238Y2H4"/>
<accession>A0A238Y2H4</accession>
<name>A0A238Y2H4_9BACT</name>
<organism evidence="6 7">
    <name type="scientific">Humidesulfovibrio mexicanus</name>
    <dbReference type="NCBI Taxonomy" id="147047"/>
    <lineage>
        <taxon>Bacteria</taxon>
        <taxon>Pseudomonadati</taxon>
        <taxon>Thermodesulfobacteriota</taxon>
        <taxon>Desulfovibrionia</taxon>
        <taxon>Desulfovibrionales</taxon>
        <taxon>Desulfovibrionaceae</taxon>
        <taxon>Humidesulfovibrio</taxon>
    </lineage>
</organism>
<dbReference type="Gene3D" id="3.90.1030.10">
    <property type="entry name" value="Ribosomal protein L17"/>
    <property type="match status" value="1"/>
</dbReference>
<reference evidence="6 7" key="1">
    <citation type="submission" date="2017-06" db="EMBL/GenBank/DDBJ databases">
        <authorList>
            <person name="Kim H.J."/>
            <person name="Triplett B.A."/>
        </authorList>
    </citation>
    <scope>NUCLEOTIDE SEQUENCE [LARGE SCALE GENOMIC DNA]</scope>
    <source>
        <strain evidence="6 7">DSM 13116</strain>
    </source>
</reference>
<protein>
    <recommendedName>
        <fullName evidence="4">Large ribosomal subunit protein bL17</fullName>
    </recommendedName>
</protein>
<dbReference type="FunFam" id="3.90.1030.10:FF:000001">
    <property type="entry name" value="50S ribosomal protein L17"/>
    <property type="match status" value="1"/>
</dbReference>
<dbReference type="EMBL" id="FZOC01000001">
    <property type="protein sequence ID" value="SNR65327.1"/>
    <property type="molecule type" value="Genomic_DNA"/>
</dbReference>
<dbReference type="OrthoDB" id="9809073at2"/>
<dbReference type="InterPro" id="IPR000456">
    <property type="entry name" value="Ribosomal_bL17"/>
</dbReference>
<dbReference type="RefSeq" id="WP_089271604.1">
    <property type="nucleotide sequence ID" value="NZ_FZOC01000001.1"/>
</dbReference>
<evidence type="ECO:0000256" key="2">
    <source>
        <dbReference type="ARBA" id="ARBA00022980"/>
    </source>
</evidence>
<keyword evidence="2 4" id="KW-0689">Ribosomal protein</keyword>
<evidence type="ECO:0000313" key="6">
    <source>
        <dbReference type="EMBL" id="SNR65327.1"/>
    </source>
</evidence>